<name>A0ABX7DQL8_9FLAO</name>
<dbReference type="RefSeq" id="WP_202336235.1">
    <property type="nucleotide sequence ID" value="NZ_CP068439.1"/>
</dbReference>
<evidence type="ECO:0000259" key="3">
    <source>
        <dbReference type="Pfam" id="PF18962"/>
    </source>
</evidence>
<dbReference type="PANTHER" id="PTHR35580">
    <property type="entry name" value="CELL SURFACE GLYCOPROTEIN (S-LAYER PROTEIN)-LIKE PROTEIN"/>
    <property type="match status" value="1"/>
</dbReference>
<keyword evidence="5" id="KW-1185">Reference proteome</keyword>
<evidence type="ECO:0000256" key="2">
    <source>
        <dbReference type="SAM" id="SignalP"/>
    </source>
</evidence>
<dbReference type="Gene3D" id="2.120.10.30">
    <property type="entry name" value="TolB, C-terminal domain"/>
    <property type="match status" value="1"/>
</dbReference>
<protein>
    <submittedName>
        <fullName evidence="4">SBBP repeat-containing protein</fullName>
    </submittedName>
</protein>
<dbReference type="EMBL" id="CP068439">
    <property type="protein sequence ID" value="QQX76431.1"/>
    <property type="molecule type" value="Genomic_DNA"/>
</dbReference>
<organism evidence="4 5">
    <name type="scientific">Aequorivita iocasae</name>
    <dbReference type="NCBI Taxonomy" id="2803865"/>
    <lineage>
        <taxon>Bacteria</taxon>
        <taxon>Pseudomonadati</taxon>
        <taxon>Bacteroidota</taxon>
        <taxon>Flavobacteriia</taxon>
        <taxon>Flavobacteriales</taxon>
        <taxon>Flavobacteriaceae</taxon>
        <taxon>Aequorivita</taxon>
    </lineage>
</organism>
<dbReference type="PANTHER" id="PTHR35580:SF1">
    <property type="entry name" value="PHYTASE-LIKE DOMAIN-CONTAINING PROTEIN"/>
    <property type="match status" value="1"/>
</dbReference>
<dbReference type="InterPro" id="IPR010620">
    <property type="entry name" value="SBBP_repeat"/>
</dbReference>
<evidence type="ECO:0000313" key="4">
    <source>
        <dbReference type="EMBL" id="QQX76431.1"/>
    </source>
</evidence>
<feature type="domain" description="Secretion system C-terminal sorting" evidence="3">
    <location>
        <begin position="494"/>
        <end position="562"/>
    </location>
</feature>
<evidence type="ECO:0000256" key="1">
    <source>
        <dbReference type="ARBA" id="ARBA00022729"/>
    </source>
</evidence>
<dbReference type="InterPro" id="IPR052918">
    <property type="entry name" value="Motility_Chemotaxis_Reg"/>
</dbReference>
<dbReference type="InterPro" id="IPR011042">
    <property type="entry name" value="6-blade_b-propeller_TolB-like"/>
</dbReference>
<dbReference type="NCBIfam" id="TIGR04183">
    <property type="entry name" value="Por_Secre_tail"/>
    <property type="match status" value="1"/>
</dbReference>
<proteinExistence type="predicted"/>
<sequence length="564" mass="60500">MKRTTFFFALIFIVFQIQKLNAQNFEWAKQLGGTTNDEGIAITVDASGNVLTTGRFTNTADFDPGNGTFNLTSVGSRDIFISKLNATGDFVWAKQIGGTINEIANSIATDVSGNIYIVGNFEGTADFDPSATSFNLTSAGSDDIFIPKLEANGNFVWAKQIGSTNTDLGYSIIADPSGNVYFTGTFEGTVDFDPGAGIFNLSSVAFNDAFICKLDSAGNFIWAKQFTGTSSVNSNAINIDSSGNIYVAGDFFETVDFDPNSGTFNLTAAGNFNDIFVSKLDSSGNLIWAKQMGGNGIDIARSISIDASGNVLTTGDFRALADFDPGAGNFPLTPIGLQDTFISKLDASGNFVWAKQLGGTELVIGNSITTDAQGKVFSTGYFQGMADFDPGTGMYNFTSLGIGDAFISCLDASGEFVWAVQLGGMDISEGKSIYADATGKIYSTGYFGETIDFDPSSNTFDLTSAGADDAFVYKISQEPLGLDEYINNDFLMIPNPTSGQIAIYLKNNSETINLEIRNILGQVQFRKTYNHTSKIDLSIEGQPGIYFLEIQNENNKIVKKLVKK</sequence>
<dbReference type="SUPFAM" id="SSF101898">
    <property type="entry name" value="NHL repeat"/>
    <property type="match status" value="1"/>
</dbReference>
<feature type="chain" id="PRO_5045776713" evidence="2">
    <location>
        <begin position="23"/>
        <end position="564"/>
    </location>
</feature>
<keyword evidence="1 2" id="KW-0732">Signal</keyword>
<gene>
    <name evidence="4" type="ORF">JK629_14070</name>
</gene>
<dbReference type="Pfam" id="PF06739">
    <property type="entry name" value="SBBP"/>
    <property type="match status" value="4"/>
</dbReference>
<accession>A0ABX7DQL8</accession>
<dbReference type="InterPro" id="IPR026444">
    <property type="entry name" value="Secre_tail"/>
</dbReference>
<dbReference type="Pfam" id="PF18962">
    <property type="entry name" value="Por_Secre_tail"/>
    <property type="match status" value="1"/>
</dbReference>
<evidence type="ECO:0000313" key="5">
    <source>
        <dbReference type="Proteomes" id="UP000629420"/>
    </source>
</evidence>
<feature type="signal peptide" evidence="2">
    <location>
        <begin position="1"/>
        <end position="22"/>
    </location>
</feature>
<dbReference type="Proteomes" id="UP000629420">
    <property type="component" value="Chromosome"/>
</dbReference>
<reference evidence="4 5" key="1">
    <citation type="submission" date="2021-01" db="EMBL/GenBank/DDBJ databases">
        <title>Aequorivita sp. strain KX20305, a bacterium isolated from the sediment collected at a cold seep field in South China Sea.</title>
        <authorList>
            <person name="Zhang H."/>
            <person name="Li C."/>
        </authorList>
    </citation>
    <scope>NUCLEOTIDE SEQUENCE [LARGE SCALE GENOMIC DNA]</scope>
    <source>
        <strain evidence="4 5">KX20305</strain>
    </source>
</reference>